<evidence type="ECO:0000313" key="2">
    <source>
        <dbReference type="EMBL" id="GAO39002.1"/>
    </source>
</evidence>
<sequence>MSRTLTYRGYQPVLSAKARAVPIVSTMIGSLLPALAPMIAQGPVLPPFGLMVLLAWRLLRPGFWAVWAPLPLGFFDDLVSGQPVGSAMLCWTLAFLAIEASERSVLWRDYVQDWMVAAAAIAGCLVGGYFLALFAGGAAPILAIVPQIIASTLLFPVVARLCARLDVWRLR</sequence>
<keyword evidence="3" id="KW-1185">Reference proteome</keyword>
<reference evidence="2 3" key="1">
    <citation type="submission" date="2015-04" db="EMBL/GenBank/DDBJ databases">
        <title>Whole genome shotgun sequence of Sphingomonas changbaiensis NBRC 104936.</title>
        <authorList>
            <person name="Katano-Makiyama Y."/>
            <person name="Hosoyama A."/>
            <person name="Hashimoto M."/>
            <person name="Noguchi M."/>
            <person name="Tsuchikane K."/>
            <person name="Ohji S."/>
            <person name="Yamazoe A."/>
            <person name="Ichikawa N."/>
            <person name="Kimura A."/>
            <person name="Fujita N."/>
        </authorList>
    </citation>
    <scope>NUCLEOTIDE SEQUENCE [LARGE SCALE GENOMIC DNA]</scope>
    <source>
        <strain evidence="2 3">NBRC 104936</strain>
    </source>
</reference>
<evidence type="ECO:0008006" key="4">
    <source>
        <dbReference type="Google" id="ProtNLM"/>
    </source>
</evidence>
<dbReference type="RefSeq" id="WP_052733802.1">
    <property type="nucleotide sequence ID" value="NZ_BBWU01000023.1"/>
</dbReference>
<name>A0A0E9MMK6_9SPHN</name>
<evidence type="ECO:0000313" key="3">
    <source>
        <dbReference type="Proteomes" id="UP000033202"/>
    </source>
</evidence>
<gene>
    <name evidence="2" type="ORF">SCH01S_23_00450</name>
</gene>
<organism evidence="2 3">
    <name type="scientific">Sphingomonas changbaiensis NBRC 104936</name>
    <dbReference type="NCBI Taxonomy" id="1219043"/>
    <lineage>
        <taxon>Bacteria</taxon>
        <taxon>Pseudomonadati</taxon>
        <taxon>Pseudomonadota</taxon>
        <taxon>Alphaproteobacteria</taxon>
        <taxon>Sphingomonadales</taxon>
        <taxon>Sphingomonadaceae</taxon>
        <taxon>Sphingomonas</taxon>
    </lineage>
</organism>
<keyword evidence="1" id="KW-0472">Membrane</keyword>
<feature type="transmembrane region" description="Helical" evidence="1">
    <location>
        <begin position="20"/>
        <end position="40"/>
    </location>
</feature>
<dbReference type="Proteomes" id="UP000033202">
    <property type="component" value="Unassembled WGS sequence"/>
</dbReference>
<protein>
    <recommendedName>
        <fullName evidence="4">Rod shape-determining protein MreD</fullName>
    </recommendedName>
</protein>
<feature type="transmembrane region" description="Helical" evidence="1">
    <location>
        <begin position="110"/>
        <end position="135"/>
    </location>
</feature>
<dbReference type="AlphaFoldDB" id="A0A0E9MMK6"/>
<evidence type="ECO:0000256" key="1">
    <source>
        <dbReference type="SAM" id="Phobius"/>
    </source>
</evidence>
<dbReference type="OrthoDB" id="7426601at2"/>
<keyword evidence="1" id="KW-0812">Transmembrane</keyword>
<accession>A0A0E9MMK6</accession>
<feature type="transmembrane region" description="Helical" evidence="1">
    <location>
        <begin position="79"/>
        <end position="98"/>
    </location>
</feature>
<feature type="transmembrane region" description="Helical" evidence="1">
    <location>
        <begin position="141"/>
        <end position="163"/>
    </location>
</feature>
<keyword evidence="1" id="KW-1133">Transmembrane helix</keyword>
<dbReference type="EMBL" id="BBWU01000023">
    <property type="protein sequence ID" value="GAO39002.1"/>
    <property type="molecule type" value="Genomic_DNA"/>
</dbReference>
<comment type="caution">
    <text evidence="2">The sequence shown here is derived from an EMBL/GenBank/DDBJ whole genome shotgun (WGS) entry which is preliminary data.</text>
</comment>
<proteinExistence type="predicted"/>
<dbReference type="STRING" id="1219043.SCH01S_23_00450"/>